<evidence type="ECO:0000256" key="1">
    <source>
        <dbReference type="SAM" id="MobiDB-lite"/>
    </source>
</evidence>
<feature type="compositionally biased region" description="Polar residues" evidence="1">
    <location>
        <begin position="271"/>
        <end position="280"/>
    </location>
</feature>
<keyword evidence="3" id="KW-1185">Reference proteome</keyword>
<feature type="region of interest" description="Disordered" evidence="1">
    <location>
        <begin position="234"/>
        <end position="287"/>
    </location>
</feature>
<keyword evidence="2" id="KW-0238">DNA-binding</keyword>
<gene>
    <name evidence="2" type="ORF">HOO65_020931</name>
</gene>
<feature type="compositionally biased region" description="Low complexity" evidence="1">
    <location>
        <begin position="376"/>
        <end position="390"/>
    </location>
</feature>
<name>A0ABR4MQB8_9PEZI</name>
<evidence type="ECO:0000313" key="2">
    <source>
        <dbReference type="EMBL" id="KAL2890389.1"/>
    </source>
</evidence>
<sequence>MEGFPGSLNGFMHGSFTDSEASLSEGVPCSSIEDMHAQLQTAFDHECTPTRAKHTTTTFQFPLDTTFHIPLDELKGLLAPQDENESALLVPIAEQKILVKDAVLNQRPNSHTLQMLAAKYITSKIGDVDASQWVVKDAKWERLGWVFTCICVQSMEHWQKQADEMKEKPILAEFIHKEPEPILANRPIYDCFGTLTLIFSTSHRSILAEYSHTPLHRLVSDIFALMAPTPISPVAAGRRRRRRRPQFVAISPNNQPVSQENAPKKRKSRKSIAQSPQKQAPNPDASVGDLSVVLATVDPGERQKRRDAAQALLREAGIDSTTLSEDQFSILSNQSPNLQQESIAMLKQYGAERLRIVYPDATSSVSPSQSTTENEAPSTPISKTTASKSSPTKRKRGRPRKLKAPSTSQGTIVSNTEDDAVAVGLKASTVEVVICASTEQGVCS</sequence>
<organism evidence="2 3">
    <name type="scientific">Ceratocystis lukuohia</name>
    <dbReference type="NCBI Taxonomy" id="2019550"/>
    <lineage>
        <taxon>Eukaryota</taxon>
        <taxon>Fungi</taxon>
        <taxon>Dikarya</taxon>
        <taxon>Ascomycota</taxon>
        <taxon>Pezizomycotina</taxon>
        <taxon>Sordariomycetes</taxon>
        <taxon>Hypocreomycetidae</taxon>
        <taxon>Microascales</taxon>
        <taxon>Ceratocystidaceae</taxon>
        <taxon>Ceratocystis</taxon>
    </lineage>
</organism>
<dbReference type="EMBL" id="JABSNW010000002">
    <property type="protein sequence ID" value="KAL2890389.1"/>
    <property type="molecule type" value="Genomic_DNA"/>
</dbReference>
<dbReference type="RefSeq" id="XP_070861569.1">
    <property type="nucleotide sequence ID" value="XM_071006771.1"/>
</dbReference>
<feature type="region of interest" description="Disordered" evidence="1">
    <location>
        <begin position="362"/>
        <end position="413"/>
    </location>
</feature>
<proteinExistence type="predicted"/>
<feature type="compositionally biased region" description="Polar residues" evidence="1">
    <location>
        <begin position="362"/>
        <end position="375"/>
    </location>
</feature>
<evidence type="ECO:0000313" key="3">
    <source>
        <dbReference type="Proteomes" id="UP001610728"/>
    </source>
</evidence>
<feature type="compositionally biased region" description="Polar residues" evidence="1">
    <location>
        <begin position="251"/>
        <end position="261"/>
    </location>
</feature>
<protein>
    <submittedName>
        <fullName evidence="2">Zn(2)-C6 fungal-type DNA-binding domain-containingprotein</fullName>
    </submittedName>
</protein>
<comment type="caution">
    <text evidence="2">The sequence shown here is derived from an EMBL/GenBank/DDBJ whole genome shotgun (WGS) entry which is preliminary data.</text>
</comment>
<feature type="compositionally biased region" description="Basic residues" evidence="1">
    <location>
        <begin position="391"/>
        <end position="403"/>
    </location>
</feature>
<accession>A0ABR4MQB8</accession>
<dbReference type="Proteomes" id="UP001610728">
    <property type="component" value="Unassembled WGS sequence"/>
</dbReference>
<reference evidence="2 3" key="1">
    <citation type="submission" date="2020-05" db="EMBL/GenBank/DDBJ databases">
        <title>Ceratocystis lukuohia genome.</title>
        <authorList>
            <person name="Harrington T.C."/>
            <person name="Kim K."/>
            <person name="Mayers C.G."/>
        </authorList>
    </citation>
    <scope>NUCLEOTIDE SEQUENCE [LARGE SCALE GENOMIC DNA]</scope>
    <source>
        <strain evidence="2 3">C4212</strain>
    </source>
</reference>
<dbReference type="GO" id="GO:0003677">
    <property type="term" value="F:DNA binding"/>
    <property type="evidence" value="ECO:0007669"/>
    <property type="project" value="UniProtKB-KW"/>
</dbReference>
<dbReference type="GeneID" id="98116564"/>